<comment type="function">
    <text evidence="1">Specifically methylates the guanosine in position 1516 of 16S rRNA.</text>
</comment>
<comment type="caution">
    <text evidence="1">Lacks conserved residue(s) required for the propagation of feature annotation.</text>
</comment>
<dbReference type="EC" id="2.1.1.242" evidence="1"/>
<dbReference type="Gene3D" id="3.40.50.150">
    <property type="entry name" value="Vaccinia Virus protein VP39"/>
    <property type="match status" value="1"/>
</dbReference>
<dbReference type="HAMAP" id="MF_01523">
    <property type="entry name" value="16SrRNA_methyltr_J"/>
    <property type="match status" value="1"/>
</dbReference>
<protein>
    <recommendedName>
        <fullName evidence="1">Ribosomal RNA small subunit methyltransferase J</fullName>
        <ecNumber evidence="1">2.1.1.242</ecNumber>
    </recommendedName>
    <alternativeName>
        <fullName evidence="1">16S rRNA m2G1516 methyltransferase</fullName>
    </alternativeName>
    <alternativeName>
        <fullName evidence="1">rRNA (guanine-N(2)-)-methyltransferase</fullName>
    </alternativeName>
</protein>
<comment type="catalytic activity">
    <reaction evidence="1">
        <text>guanosine(1516) in 16S rRNA + S-adenosyl-L-methionine = N(2)-methylguanosine(1516) in 16S rRNA + S-adenosyl-L-homocysteine + H(+)</text>
        <dbReference type="Rhea" id="RHEA:43220"/>
        <dbReference type="Rhea" id="RHEA-COMP:10412"/>
        <dbReference type="Rhea" id="RHEA-COMP:10413"/>
        <dbReference type="ChEBI" id="CHEBI:15378"/>
        <dbReference type="ChEBI" id="CHEBI:57856"/>
        <dbReference type="ChEBI" id="CHEBI:59789"/>
        <dbReference type="ChEBI" id="CHEBI:74269"/>
        <dbReference type="ChEBI" id="CHEBI:74481"/>
        <dbReference type="EC" id="2.1.1.242"/>
    </reaction>
</comment>
<proteinExistence type="inferred from homology"/>
<feature type="binding site" evidence="1">
    <location>
        <begin position="100"/>
        <end position="101"/>
    </location>
    <ligand>
        <name>S-adenosyl-L-methionine</name>
        <dbReference type="ChEBI" id="CHEBI:59789"/>
    </ligand>
</feature>
<comment type="subcellular location">
    <subcellularLocation>
        <location evidence="1">Cytoplasm</location>
    </subcellularLocation>
</comment>
<dbReference type="Pfam" id="PF04445">
    <property type="entry name" value="SAM_MT"/>
    <property type="match status" value="1"/>
</dbReference>
<evidence type="ECO:0000256" key="1">
    <source>
        <dbReference type="HAMAP-Rule" id="MF_01523"/>
    </source>
</evidence>
<keyword evidence="1" id="KW-0949">S-adenosyl-L-methionine</keyword>
<dbReference type="InterPro" id="IPR007536">
    <property type="entry name" value="16SrRNA_methylTrfase_J"/>
</dbReference>
<reference evidence="2 3" key="1">
    <citation type="journal article" date="2014" name="Int. J. Syst. Evol. Microbiol.">
        <title>Complete genome sequence of Corynebacterium casei LMG S-19264T (=DSM 44701T), isolated from a smear-ripened cheese.</title>
        <authorList>
            <consortium name="US DOE Joint Genome Institute (JGI-PGF)"/>
            <person name="Walter F."/>
            <person name="Albersmeier A."/>
            <person name="Kalinowski J."/>
            <person name="Ruckert C."/>
        </authorList>
    </citation>
    <scope>NUCLEOTIDE SEQUENCE [LARGE SCALE GENOMIC DNA]</scope>
    <source>
        <strain evidence="2 3">NBRC 112785</strain>
    </source>
</reference>
<keyword evidence="3" id="KW-1185">Reference proteome</keyword>
<comment type="caution">
    <text evidence="2">The sequence shown here is derived from an EMBL/GenBank/DDBJ whole genome shotgun (WGS) entry which is preliminary data.</text>
</comment>
<dbReference type="GO" id="GO:0005737">
    <property type="term" value="C:cytoplasm"/>
    <property type="evidence" value="ECO:0007669"/>
    <property type="project" value="UniProtKB-SubCell"/>
</dbReference>
<dbReference type="AlphaFoldDB" id="A0AA37TZ94"/>
<keyword evidence="1" id="KW-0963">Cytoplasm</keyword>
<organism evidence="2 3">
    <name type="scientific">Paraferrimonas haliotis</name>
    <dbReference type="NCBI Taxonomy" id="2013866"/>
    <lineage>
        <taxon>Bacteria</taxon>
        <taxon>Pseudomonadati</taxon>
        <taxon>Pseudomonadota</taxon>
        <taxon>Gammaproteobacteria</taxon>
        <taxon>Alteromonadales</taxon>
        <taxon>Ferrimonadaceae</taxon>
        <taxon>Paraferrimonas</taxon>
    </lineage>
</organism>
<sequence>MSKVRVNLAMENDQRQRLCNQFSLEHDGSSAFTLAYDNKALGLTHSLRPKMTPVLVDFVGGAQAHRRKFGGGRGQAIAKAVGLKKGATPSVIDGTAGLGRDSFVLASLGCFVTMVERHPVVAALLSDGLMRAIEDPEIGVWVEQRLRLVVQSTTDFLLSQPSADVVYLDPMYPHRAKSAQVKKEMAIFQDLVGADTDADLLLASAKAVAAKRVVVKRPDYAEPMANCPPSTQILTKKNRFDLYVRN</sequence>
<evidence type="ECO:0000313" key="2">
    <source>
        <dbReference type="EMBL" id="GLS85000.1"/>
    </source>
</evidence>
<feature type="binding site" evidence="1">
    <location>
        <position position="169"/>
    </location>
    <ligand>
        <name>S-adenosyl-L-methionine</name>
        <dbReference type="ChEBI" id="CHEBI:59789"/>
    </ligand>
</feature>
<keyword evidence="1 2" id="KW-0489">Methyltransferase</keyword>
<dbReference type="InterPro" id="IPR029063">
    <property type="entry name" value="SAM-dependent_MTases_sf"/>
</dbReference>
<dbReference type="Proteomes" id="UP001157439">
    <property type="component" value="Unassembled WGS sequence"/>
</dbReference>
<keyword evidence="1" id="KW-0808">Transferase</keyword>
<gene>
    <name evidence="1 2" type="primary">rsmJ</name>
    <name evidence="2" type="ORF">GCM10007894_29770</name>
</gene>
<accession>A0AA37TZ94</accession>
<dbReference type="SUPFAM" id="SSF53335">
    <property type="entry name" value="S-adenosyl-L-methionine-dependent methyltransferases"/>
    <property type="match status" value="1"/>
</dbReference>
<feature type="binding site" evidence="1">
    <location>
        <begin position="116"/>
        <end position="117"/>
    </location>
    <ligand>
        <name>S-adenosyl-L-methionine</name>
        <dbReference type="ChEBI" id="CHEBI:59789"/>
    </ligand>
</feature>
<evidence type="ECO:0000313" key="3">
    <source>
        <dbReference type="Proteomes" id="UP001157439"/>
    </source>
</evidence>
<name>A0AA37TZ94_9GAMM</name>
<comment type="similarity">
    <text evidence="1">Belongs to the methyltransferase superfamily. RsmJ family.</text>
</comment>
<dbReference type="GO" id="GO:0008990">
    <property type="term" value="F:rRNA (guanine-N2-)-methyltransferase activity"/>
    <property type="evidence" value="ECO:0007669"/>
    <property type="project" value="UniProtKB-UniRule"/>
</dbReference>
<dbReference type="PANTHER" id="PTHR36112:SF1">
    <property type="entry name" value="RIBOSOMAL RNA SMALL SUBUNIT METHYLTRANSFERASE J"/>
    <property type="match status" value="1"/>
</dbReference>
<dbReference type="EMBL" id="BSPO01000014">
    <property type="protein sequence ID" value="GLS85000.1"/>
    <property type="molecule type" value="Genomic_DNA"/>
</dbReference>
<dbReference type="PANTHER" id="PTHR36112">
    <property type="entry name" value="RIBOSOMAL RNA SMALL SUBUNIT METHYLTRANSFERASE J"/>
    <property type="match status" value="1"/>
</dbReference>
<keyword evidence="1" id="KW-0698">rRNA processing</keyword>